<keyword evidence="4 8" id="KW-0337">GPI-anchor biosynthesis</keyword>
<dbReference type="Pfam" id="PF06423">
    <property type="entry name" value="GWT1"/>
    <property type="match status" value="1"/>
</dbReference>
<keyword evidence="5 8" id="KW-0812">Transmembrane</keyword>
<feature type="transmembrane region" description="Helical" evidence="8">
    <location>
        <begin position="393"/>
        <end position="414"/>
    </location>
</feature>
<dbReference type="EC" id="2.3.-.-" evidence="8"/>
<dbReference type="EMBL" id="CP003526">
    <property type="protein sequence ID" value="AFN83622.1"/>
    <property type="molecule type" value="Genomic_DNA"/>
</dbReference>
<feature type="transmembrane region" description="Helical" evidence="8">
    <location>
        <begin position="233"/>
        <end position="252"/>
    </location>
</feature>
<feature type="transmembrane region" description="Helical" evidence="8">
    <location>
        <begin position="366"/>
        <end position="387"/>
    </location>
</feature>
<dbReference type="AlphaFoldDB" id="I7AT44"/>
<gene>
    <name evidence="9" type="ordered locus">EROM_090040</name>
</gene>
<feature type="transmembrane region" description="Helical" evidence="8">
    <location>
        <begin position="325"/>
        <end position="345"/>
    </location>
</feature>
<evidence type="ECO:0000256" key="5">
    <source>
        <dbReference type="ARBA" id="ARBA00022692"/>
    </source>
</evidence>
<dbReference type="GO" id="GO:0005789">
    <property type="term" value="C:endoplasmic reticulum membrane"/>
    <property type="evidence" value="ECO:0007669"/>
    <property type="project" value="UniProtKB-SubCell"/>
</dbReference>
<evidence type="ECO:0000256" key="8">
    <source>
        <dbReference type="RuleBase" id="RU280819"/>
    </source>
</evidence>
<evidence type="ECO:0000256" key="2">
    <source>
        <dbReference type="ARBA" id="ARBA00004687"/>
    </source>
</evidence>
<keyword evidence="7 8" id="KW-0472">Membrane</keyword>
<dbReference type="GO" id="GO:0006506">
    <property type="term" value="P:GPI anchor biosynthetic process"/>
    <property type="evidence" value="ECO:0007669"/>
    <property type="project" value="UniProtKB-UniPathway"/>
</dbReference>
<feature type="transmembrane region" description="Helical" evidence="8">
    <location>
        <begin position="120"/>
        <end position="138"/>
    </location>
</feature>
<evidence type="ECO:0000256" key="4">
    <source>
        <dbReference type="ARBA" id="ARBA00022502"/>
    </source>
</evidence>
<dbReference type="OrthoDB" id="15270at2759"/>
<comment type="function">
    <text evidence="8">A acetyltransferase, which acetylates the inositol ring of phosphatidylinositol during biosynthesis of GPI-anchor.</text>
</comment>
<evidence type="ECO:0000313" key="9">
    <source>
        <dbReference type="EMBL" id="AFN83622.1"/>
    </source>
</evidence>
<dbReference type="HOGENOM" id="CLU_020802_3_0_1"/>
<reference evidence="9" key="1">
    <citation type="journal article" date="2012" name="Proc. Natl. Acad. Sci. U.S.A.">
        <title>Gain and loss of multiple functionally related, horizontally transferred genes in the reduced genomes of two microsporidian parasites.</title>
        <authorList>
            <person name="Pombert J.-F."/>
            <person name="Selman M."/>
            <person name="Burki F."/>
            <person name="Bardell F.T."/>
            <person name="Farinelli L."/>
            <person name="Solter L.F."/>
            <person name="Whitman D.W."/>
            <person name="Weiss L.M."/>
            <person name="Corradi N."/>
            <person name="Keeling P.J."/>
        </authorList>
    </citation>
    <scope>NUCLEOTIDE SEQUENCE [LARGE SCALE GENOMIC DNA]</scope>
    <source>
        <strain evidence="9">SJ-2008</strain>
    </source>
</reference>
<dbReference type="VEuPathDB" id="MicrosporidiaDB:EROM_090040"/>
<feature type="transmembrane region" description="Helical" evidence="8">
    <location>
        <begin position="53"/>
        <end position="71"/>
    </location>
</feature>
<feature type="transmembrane region" description="Helical" evidence="8">
    <location>
        <begin position="272"/>
        <end position="293"/>
    </location>
</feature>
<comment type="similarity">
    <text evidence="3 8">Belongs to the PIGW family.</text>
</comment>
<dbReference type="KEGG" id="ero:EROM_090040"/>
<keyword evidence="6 8" id="KW-1133">Transmembrane helix</keyword>
<dbReference type="UniPathway" id="UPA00196"/>
<dbReference type="PANTHER" id="PTHR20661:SF0">
    <property type="entry name" value="PHOSPHATIDYLINOSITOL-GLYCAN BIOSYNTHESIS CLASS W PROTEIN"/>
    <property type="match status" value="1"/>
</dbReference>
<dbReference type="PANTHER" id="PTHR20661">
    <property type="entry name" value="PHOSPHATIDYLINOSITOL-GLYCAN BIOSYNTHESIS CLASS W PROTEIN"/>
    <property type="match status" value="1"/>
</dbReference>
<protein>
    <recommendedName>
        <fullName evidence="8">GPI-anchored wall transfer protein</fullName>
        <ecNumber evidence="8">2.3.-.-</ecNumber>
    </recommendedName>
</protein>
<keyword evidence="8" id="KW-0256">Endoplasmic reticulum</keyword>
<evidence type="ECO:0000256" key="6">
    <source>
        <dbReference type="ARBA" id="ARBA00022989"/>
    </source>
</evidence>
<keyword evidence="8" id="KW-0808">Transferase</keyword>
<evidence type="ECO:0000256" key="7">
    <source>
        <dbReference type="ARBA" id="ARBA00023136"/>
    </source>
</evidence>
<comment type="subcellular location">
    <subcellularLocation>
        <location evidence="8">Endoplasmic reticulum membrane</location>
        <topology evidence="8">Multi-pass membrane protein</topology>
    </subcellularLocation>
    <subcellularLocation>
        <location evidence="1">Membrane</location>
        <topology evidence="1">Multi-pass membrane protein</topology>
    </subcellularLocation>
</comment>
<dbReference type="GO" id="GO:0032216">
    <property type="term" value="F:glucosaminyl-phosphatidylinositol O-acyltransferase activity"/>
    <property type="evidence" value="ECO:0007669"/>
    <property type="project" value="TreeGrafter"/>
</dbReference>
<feature type="transmembrane region" description="Helical" evidence="8">
    <location>
        <begin position="21"/>
        <end position="47"/>
    </location>
</feature>
<proteinExistence type="inferred from homology"/>
<evidence type="ECO:0000256" key="1">
    <source>
        <dbReference type="ARBA" id="ARBA00004141"/>
    </source>
</evidence>
<evidence type="ECO:0000313" key="10">
    <source>
        <dbReference type="Proteomes" id="UP000010094"/>
    </source>
</evidence>
<accession>I7AT44</accession>
<name>I7AT44_ENCRO</name>
<dbReference type="Proteomes" id="UP000010094">
    <property type="component" value="Chromosome IXa"/>
</dbReference>
<organism evidence="9 10">
    <name type="scientific">Encephalitozoon romaleae (strain SJ-2008)</name>
    <name type="common">Microsporidian parasite</name>
    <dbReference type="NCBI Taxonomy" id="1178016"/>
    <lineage>
        <taxon>Eukaryota</taxon>
        <taxon>Fungi</taxon>
        <taxon>Fungi incertae sedis</taxon>
        <taxon>Microsporidia</taxon>
        <taxon>Unikaryonidae</taxon>
        <taxon>Encephalitozoon</taxon>
    </lineage>
</organism>
<comment type="pathway">
    <text evidence="2 8">Glycolipid biosynthesis; glycosylphosphatidylinositol-anchor biosynthesis.</text>
</comment>
<dbReference type="GeneID" id="20521943"/>
<dbReference type="InterPro" id="IPR009447">
    <property type="entry name" value="PIGW/GWT1"/>
</dbReference>
<keyword evidence="10" id="KW-1185">Reference proteome</keyword>
<sequence>MKKTLSEVELFGITSITHLSILIYHLVFPRYALFEFLFSIIPLYLTIAFPNHLHLIYASFFAVFVMCFLFTKIQKWGPWMPTPVWPASIIDNPSSSVKLSISVVQDDEPYASVAIDRVRLLIMGCVAITIFISDFSFYEGSKLGKSMGNGLKLMDVGVGSFVYNAGFFSTKATPRRKVQNVLSSLFFGILRYLSKKLLDLGVSDTEFGVHLNFFLILGILNLASLFINTQIDFLIGFAMCLLHEILLKFFGLEELIYTTKRLNIITANIEGIAFILPQMGMFLMASGISKALFKKKNPGIIVLYNIFFVTILLGTRMYSMSCRRIHNLYFCMVIMLLHTTQGIACGASNKIFKIRDLKIHRFTSKYLLFILIWSNLLVGINKLFLNPATMPNYLAHGFCIAYLAVVFYLPYIAVNRNAMRDCKQVNSKIFSPELWN</sequence>
<dbReference type="GO" id="GO:0072659">
    <property type="term" value="P:protein localization to plasma membrane"/>
    <property type="evidence" value="ECO:0007669"/>
    <property type="project" value="TreeGrafter"/>
</dbReference>
<dbReference type="RefSeq" id="XP_009265119.1">
    <property type="nucleotide sequence ID" value="XM_009266844.1"/>
</dbReference>
<keyword evidence="8" id="KW-0012">Acyltransferase</keyword>
<feature type="transmembrane region" description="Helical" evidence="8">
    <location>
        <begin position="300"/>
        <end position="319"/>
    </location>
</feature>
<feature type="transmembrane region" description="Helical" evidence="8">
    <location>
        <begin position="207"/>
        <end position="226"/>
    </location>
</feature>
<evidence type="ECO:0000256" key="3">
    <source>
        <dbReference type="ARBA" id="ARBA00007559"/>
    </source>
</evidence>